<protein>
    <submittedName>
        <fullName evidence="2">Uncharacterized protein</fullName>
    </submittedName>
</protein>
<feature type="region of interest" description="Disordered" evidence="1">
    <location>
        <begin position="61"/>
        <end position="80"/>
    </location>
</feature>
<dbReference type="EMBL" id="JANPWB010000009">
    <property type="protein sequence ID" value="KAJ1156749.1"/>
    <property type="molecule type" value="Genomic_DNA"/>
</dbReference>
<sequence length="105" mass="11589">MPGHVPGQRLGQEQARLRPSVAGRGCTRPALLVHILVRCFYVLVRTKVEKQLNQLERSLTDPKEDLRTDPVMPTARASTGVNDINLEAQVAPEGGRKFCDKADCP</sequence>
<proteinExistence type="predicted"/>
<dbReference type="AlphaFoldDB" id="A0AAV7RVB3"/>
<reference evidence="2" key="1">
    <citation type="journal article" date="2022" name="bioRxiv">
        <title>Sequencing and chromosome-scale assembly of the giantPleurodeles waltlgenome.</title>
        <authorList>
            <person name="Brown T."/>
            <person name="Elewa A."/>
            <person name="Iarovenko S."/>
            <person name="Subramanian E."/>
            <person name="Araus A.J."/>
            <person name="Petzold A."/>
            <person name="Susuki M."/>
            <person name="Suzuki K.-i.T."/>
            <person name="Hayashi T."/>
            <person name="Toyoda A."/>
            <person name="Oliveira C."/>
            <person name="Osipova E."/>
            <person name="Leigh N.D."/>
            <person name="Simon A."/>
            <person name="Yun M.H."/>
        </authorList>
    </citation>
    <scope>NUCLEOTIDE SEQUENCE</scope>
    <source>
        <strain evidence="2">20211129_DDA</strain>
        <tissue evidence="2">Liver</tissue>
    </source>
</reference>
<comment type="caution">
    <text evidence="2">The sequence shown here is derived from an EMBL/GenBank/DDBJ whole genome shotgun (WGS) entry which is preliminary data.</text>
</comment>
<evidence type="ECO:0000313" key="3">
    <source>
        <dbReference type="Proteomes" id="UP001066276"/>
    </source>
</evidence>
<name>A0AAV7RVB3_PLEWA</name>
<evidence type="ECO:0000313" key="2">
    <source>
        <dbReference type="EMBL" id="KAJ1156749.1"/>
    </source>
</evidence>
<accession>A0AAV7RVB3</accession>
<dbReference type="Proteomes" id="UP001066276">
    <property type="component" value="Chromosome 5"/>
</dbReference>
<organism evidence="2 3">
    <name type="scientific">Pleurodeles waltl</name>
    <name type="common">Iberian ribbed newt</name>
    <dbReference type="NCBI Taxonomy" id="8319"/>
    <lineage>
        <taxon>Eukaryota</taxon>
        <taxon>Metazoa</taxon>
        <taxon>Chordata</taxon>
        <taxon>Craniata</taxon>
        <taxon>Vertebrata</taxon>
        <taxon>Euteleostomi</taxon>
        <taxon>Amphibia</taxon>
        <taxon>Batrachia</taxon>
        <taxon>Caudata</taxon>
        <taxon>Salamandroidea</taxon>
        <taxon>Salamandridae</taxon>
        <taxon>Pleurodelinae</taxon>
        <taxon>Pleurodeles</taxon>
    </lineage>
</organism>
<gene>
    <name evidence="2" type="ORF">NDU88_009466</name>
</gene>
<keyword evidence="3" id="KW-1185">Reference proteome</keyword>
<evidence type="ECO:0000256" key="1">
    <source>
        <dbReference type="SAM" id="MobiDB-lite"/>
    </source>
</evidence>